<evidence type="ECO:0000256" key="1">
    <source>
        <dbReference type="SAM" id="Phobius"/>
    </source>
</evidence>
<keyword evidence="1" id="KW-1133">Transmembrane helix</keyword>
<sequence>MATYLKNPLLITVVFAIQILFPLIATAGRLDVLLDLARGARGTASRSAGEVVEHHPRSVSRCGEEVDEAIRVGDGTIVVADEIVGQQAEWVGKLYGRYGDDAHRIIANTNAMEIVTQYGDDVAVAVIKHGELAVGLVNRHGVQAADALTRVSSRNARRLDMLSREGVFSATEQSPLLWKQVIARGDEAADFIWRNKGALTTATVLAAFLTDPDPFIDGVEQLSAPIGETINDAVRLPLTFLAWISVIVIAVVVVRRCFRPKSSSVEHNLVTQDATCRRLAQADGPIRA</sequence>
<dbReference type="RefSeq" id="WP_250931871.1">
    <property type="nucleotide sequence ID" value="NZ_JAMQBK010000077.1"/>
</dbReference>
<comment type="caution">
    <text evidence="2">The sequence shown here is derived from an EMBL/GenBank/DDBJ whole genome shotgun (WGS) entry which is preliminary data.</text>
</comment>
<dbReference type="Proteomes" id="UP001202961">
    <property type="component" value="Unassembled WGS sequence"/>
</dbReference>
<dbReference type="EMBL" id="JAMQBK010000077">
    <property type="protein sequence ID" value="MCM2373995.1"/>
    <property type="molecule type" value="Genomic_DNA"/>
</dbReference>
<keyword evidence="3" id="KW-1185">Reference proteome</keyword>
<keyword evidence="1" id="KW-0812">Transmembrane</keyword>
<keyword evidence="1" id="KW-0472">Membrane</keyword>
<protein>
    <submittedName>
        <fullName evidence="2">Uncharacterized protein</fullName>
    </submittedName>
</protein>
<evidence type="ECO:0000313" key="3">
    <source>
        <dbReference type="Proteomes" id="UP001202961"/>
    </source>
</evidence>
<name>A0ABT0UAR7_9BACT</name>
<organism evidence="2 3">
    <name type="scientific">Aporhodopirellula aestuarii</name>
    <dbReference type="NCBI Taxonomy" id="2950107"/>
    <lineage>
        <taxon>Bacteria</taxon>
        <taxon>Pseudomonadati</taxon>
        <taxon>Planctomycetota</taxon>
        <taxon>Planctomycetia</taxon>
        <taxon>Pirellulales</taxon>
        <taxon>Pirellulaceae</taxon>
        <taxon>Aporhodopirellula</taxon>
    </lineage>
</organism>
<gene>
    <name evidence="2" type="ORF">NB063_25550</name>
</gene>
<feature type="transmembrane region" description="Helical" evidence="1">
    <location>
        <begin position="236"/>
        <end position="254"/>
    </location>
</feature>
<proteinExistence type="predicted"/>
<reference evidence="2 3" key="1">
    <citation type="journal article" date="2022" name="Syst. Appl. Microbiol.">
        <title>Rhodopirellula aestuarii sp. nov., a novel member of the genus Rhodopirellula isolated from brackish sediments collected in the Tagus River estuary, Portugal.</title>
        <authorList>
            <person name="Vitorino I.R."/>
            <person name="Klimek D."/>
            <person name="Calusinska M."/>
            <person name="Lobo-da-Cunha A."/>
            <person name="Vasconcelos V."/>
            <person name="Lage O.M."/>
        </authorList>
    </citation>
    <scope>NUCLEOTIDE SEQUENCE [LARGE SCALE GENOMIC DNA]</scope>
    <source>
        <strain evidence="2 3">ICT_H3.1</strain>
    </source>
</reference>
<evidence type="ECO:0000313" key="2">
    <source>
        <dbReference type="EMBL" id="MCM2373995.1"/>
    </source>
</evidence>
<accession>A0ABT0UAR7</accession>